<evidence type="ECO:0000256" key="4">
    <source>
        <dbReference type="ARBA" id="ARBA00022801"/>
    </source>
</evidence>
<comment type="similarity">
    <text evidence="1">Belongs to the peptidase S66 family.</text>
</comment>
<evidence type="ECO:0000256" key="3">
    <source>
        <dbReference type="ARBA" id="ARBA00022670"/>
    </source>
</evidence>
<dbReference type="CDD" id="cd07025">
    <property type="entry name" value="Peptidase_S66"/>
    <property type="match status" value="1"/>
</dbReference>
<dbReference type="PANTHER" id="PTHR30237">
    <property type="entry name" value="MURAMOYLTETRAPEPTIDE CARBOXYPEPTIDASE"/>
    <property type="match status" value="1"/>
</dbReference>
<dbReference type="GO" id="GO:0004180">
    <property type="term" value="F:carboxypeptidase activity"/>
    <property type="evidence" value="ECO:0007669"/>
    <property type="project" value="UniProtKB-KW"/>
</dbReference>
<keyword evidence="4" id="KW-0378">Hydrolase</keyword>
<dbReference type="InterPro" id="IPR029062">
    <property type="entry name" value="Class_I_gatase-like"/>
</dbReference>
<dbReference type="Pfam" id="PF02016">
    <property type="entry name" value="Peptidase_S66"/>
    <property type="match status" value="1"/>
</dbReference>
<dbReference type="InterPro" id="IPR040921">
    <property type="entry name" value="Peptidase_S66C"/>
</dbReference>
<dbReference type="RefSeq" id="WP_168117887.1">
    <property type="nucleotide sequence ID" value="NZ_BOON01000046.1"/>
</dbReference>
<dbReference type="Pfam" id="PF17676">
    <property type="entry name" value="Peptidase_S66C"/>
    <property type="match status" value="1"/>
</dbReference>
<dbReference type="SUPFAM" id="SSF141986">
    <property type="entry name" value="LD-carboxypeptidase A C-terminal domain-like"/>
    <property type="match status" value="1"/>
</dbReference>
<feature type="active site" description="Charge relay system" evidence="6">
    <location>
        <position position="284"/>
    </location>
</feature>
<dbReference type="Gene3D" id="3.50.30.60">
    <property type="entry name" value="LD-carboxypeptidase A C-terminal domain-like"/>
    <property type="match status" value="1"/>
</dbReference>
<dbReference type="InterPro" id="IPR040449">
    <property type="entry name" value="Peptidase_S66_N"/>
</dbReference>
<feature type="active site" description="Charge relay system" evidence="6">
    <location>
        <position position="219"/>
    </location>
</feature>
<dbReference type="AlphaFoldDB" id="A0A8J3TH93"/>
<accession>A0A8J3TH93</accession>
<comment type="caution">
    <text evidence="9">The sequence shown here is derived from an EMBL/GenBank/DDBJ whole genome shotgun (WGS) entry which is preliminary data.</text>
</comment>
<dbReference type="InterPro" id="IPR003507">
    <property type="entry name" value="S66_fam"/>
</dbReference>
<organism evidence="9 10">
    <name type="scientific">Planosporangium mesophilum</name>
    <dbReference type="NCBI Taxonomy" id="689768"/>
    <lineage>
        <taxon>Bacteria</taxon>
        <taxon>Bacillati</taxon>
        <taxon>Actinomycetota</taxon>
        <taxon>Actinomycetes</taxon>
        <taxon>Micromonosporales</taxon>
        <taxon>Micromonosporaceae</taxon>
        <taxon>Planosporangium</taxon>
    </lineage>
</organism>
<dbReference type="GO" id="GO:0008236">
    <property type="term" value="F:serine-type peptidase activity"/>
    <property type="evidence" value="ECO:0007669"/>
    <property type="project" value="UniProtKB-KW"/>
</dbReference>
<sequence length="324" mass="34764">MTTTSVDGRTSLARPPALRPGDRVAVLSLSGPANPDRLPDGLEALRFAGLEPVVYPSSYDRGSVRHYLAGSDELRAAELRSALLDESIAGIIFARGGYGAQRTLEAMDWSGLERVPPKILAGYSDVTAILEAVQVKLGWSSLMSAMVSCAEFAESYTFASMLRCLMWPERVRELHYPEAVTVAGGVARGVTLGGNLTLLSSSLGTDTCVPARGGILLVEDEQEEDYKVDRMLTQLRRSGYLDGVAAVIAGTWNNCGTVEQIHPVLTDRLGDLGVPVIAWANIGHGGRFQSFPIGVRAELDADARTLRFEEPPLVPSAAEPLSRP</sequence>
<dbReference type="InterPro" id="IPR027478">
    <property type="entry name" value="LdcA_N"/>
</dbReference>
<dbReference type="Proteomes" id="UP000599074">
    <property type="component" value="Unassembled WGS sequence"/>
</dbReference>
<reference evidence="9" key="1">
    <citation type="submission" date="2021-01" db="EMBL/GenBank/DDBJ databases">
        <title>Whole genome shotgun sequence of Planosporangium mesophilum NBRC 109066.</title>
        <authorList>
            <person name="Komaki H."/>
            <person name="Tamura T."/>
        </authorList>
    </citation>
    <scope>NUCLEOTIDE SEQUENCE</scope>
    <source>
        <strain evidence="9">NBRC 109066</strain>
    </source>
</reference>
<evidence type="ECO:0000259" key="7">
    <source>
        <dbReference type="Pfam" id="PF02016"/>
    </source>
</evidence>
<evidence type="ECO:0000313" key="10">
    <source>
        <dbReference type="Proteomes" id="UP000599074"/>
    </source>
</evidence>
<name>A0A8J3TH93_9ACTN</name>
<evidence type="ECO:0000256" key="1">
    <source>
        <dbReference type="ARBA" id="ARBA00010233"/>
    </source>
</evidence>
<evidence type="ECO:0000313" key="9">
    <source>
        <dbReference type="EMBL" id="GII25137.1"/>
    </source>
</evidence>
<evidence type="ECO:0000256" key="2">
    <source>
        <dbReference type="ARBA" id="ARBA00022645"/>
    </source>
</evidence>
<dbReference type="Gene3D" id="3.40.50.10740">
    <property type="entry name" value="Class I glutamine amidotransferase-like"/>
    <property type="match status" value="1"/>
</dbReference>
<feature type="active site" description="Nucleophile" evidence="6">
    <location>
        <position position="124"/>
    </location>
</feature>
<evidence type="ECO:0000259" key="8">
    <source>
        <dbReference type="Pfam" id="PF17676"/>
    </source>
</evidence>
<evidence type="ECO:0000256" key="5">
    <source>
        <dbReference type="ARBA" id="ARBA00022825"/>
    </source>
</evidence>
<feature type="domain" description="LD-carboxypeptidase C-terminal" evidence="8">
    <location>
        <begin position="188"/>
        <end position="299"/>
    </location>
</feature>
<dbReference type="PIRSF" id="PIRSF028757">
    <property type="entry name" value="LD-carboxypeptidase"/>
    <property type="match status" value="1"/>
</dbReference>
<keyword evidence="2 9" id="KW-0121">Carboxypeptidase</keyword>
<dbReference type="GO" id="GO:0006508">
    <property type="term" value="P:proteolysis"/>
    <property type="evidence" value="ECO:0007669"/>
    <property type="project" value="UniProtKB-KW"/>
</dbReference>
<dbReference type="PANTHER" id="PTHR30237:SF2">
    <property type="entry name" value="MUREIN TETRAPEPTIDE CARBOXYPEPTIDASE"/>
    <property type="match status" value="1"/>
</dbReference>
<dbReference type="SUPFAM" id="SSF52317">
    <property type="entry name" value="Class I glutamine amidotransferase-like"/>
    <property type="match status" value="1"/>
</dbReference>
<dbReference type="EMBL" id="BOON01000046">
    <property type="protein sequence ID" value="GII25137.1"/>
    <property type="molecule type" value="Genomic_DNA"/>
</dbReference>
<dbReference type="InterPro" id="IPR027461">
    <property type="entry name" value="Carboxypeptidase_A_C_sf"/>
</dbReference>
<gene>
    <name evidence="9" type="ORF">Pme01_47340</name>
</gene>
<protein>
    <submittedName>
        <fullName evidence="9">Putative carboxypeptidase</fullName>
    </submittedName>
</protein>
<evidence type="ECO:0000256" key="6">
    <source>
        <dbReference type="PIRSR" id="PIRSR028757-1"/>
    </source>
</evidence>
<keyword evidence="5" id="KW-0720">Serine protease</keyword>
<proteinExistence type="inferred from homology"/>
<feature type="domain" description="LD-carboxypeptidase N-terminal" evidence="7">
    <location>
        <begin position="24"/>
        <end position="142"/>
    </location>
</feature>
<keyword evidence="3" id="KW-0645">Protease</keyword>
<keyword evidence="10" id="KW-1185">Reference proteome</keyword>